<organism evidence="1 2">
    <name type="scientific">Rotaria sordida</name>
    <dbReference type="NCBI Taxonomy" id="392033"/>
    <lineage>
        <taxon>Eukaryota</taxon>
        <taxon>Metazoa</taxon>
        <taxon>Spiralia</taxon>
        <taxon>Gnathifera</taxon>
        <taxon>Rotifera</taxon>
        <taxon>Eurotatoria</taxon>
        <taxon>Bdelloidea</taxon>
        <taxon>Philodinida</taxon>
        <taxon>Philodinidae</taxon>
        <taxon>Rotaria</taxon>
    </lineage>
</organism>
<protein>
    <submittedName>
        <fullName evidence="1">Uncharacterized protein</fullName>
    </submittedName>
</protein>
<gene>
    <name evidence="1" type="ORF">JBS370_LOCUS36685</name>
</gene>
<reference evidence="1" key="1">
    <citation type="submission" date="2021-02" db="EMBL/GenBank/DDBJ databases">
        <authorList>
            <person name="Nowell W R."/>
        </authorList>
    </citation>
    <scope>NUCLEOTIDE SEQUENCE</scope>
</reference>
<comment type="caution">
    <text evidence="1">The sequence shown here is derived from an EMBL/GenBank/DDBJ whole genome shotgun (WGS) entry which is preliminary data.</text>
</comment>
<proteinExistence type="predicted"/>
<evidence type="ECO:0000313" key="1">
    <source>
        <dbReference type="EMBL" id="CAF4204594.1"/>
    </source>
</evidence>
<dbReference type="Proteomes" id="UP000663836">
    <property type="component" value="Unassembled WGS sequence"/>
</dbReference>
<sequence length="105" mass="12412">DVLYSLVNVNERFDRLVLNPLYIHNFDLSTKSLFDDTSSISDQVLDRIYKKVLPRIHQHINKLTVEPHSIEHILLNVNFYPQLFSLSFVNFEEEILYQYLTGNSI</sequence>
<dbReference type="AlphaFoldDB" id="A0A820BDT6"/>
<feature type="non-terminal residue" evidence="1">
    <location>
        <position position="1"/>
    </location>
</feature>
<evidence type="ECO:0000313" key="2">
    <source>
        <dbReference type="Proteomes" id="UP000663836"/>
    </source>
</evidence>
<dbReference type="EMBL" id="CAJOBD010015012">
    <property type="protein sequence ID" value="CAF4204594.1"/>
    <property type="molecule type" value="Genomic_DNA"/>
</dbReference>
<accession>A0A820BDT6</accession>
<name>A0A820BDT6_9BILA</name>